<comment type="similarity">
    <text evidence="8">In the C-terminal section; belongs to the anthranilate phosphoribosyltransferase family.</text>
</comment>
<evidence type="ECO:0000259" key="11">
    <source>
        <dbReference type="Pfam" id="PF02885"/>
    </source>
</evidence>
<evidence type="ECO:0000256" key="4">
    <source>
        <dbReference type="ARBA" id="ARBA00022679"/>
    </source>
</evidence>
<feature type="domain" description="Glycosyl transferase family 3 N-terminal" evidence="11">
    <location>
        <begin position="19"/>
        <end position="79"/>
    </location>
</feature>
<dbReference type="InterPro" id="IPR036320">
    <property type="entry name" value="Glycosyl_Trfase_fam3_N_dom_sf"/>
</dbReference>
<evidence type="ECO:0000313" key="12">
    <source>
        <dbReference type="EMBL" id="MCI0126867.1"/>
    </source>
</evidence>
<dbReference type="PANTHER" id="PTHR43285">
    <property type="entry name" value="ANTHRANILATE PHOSPHORIBOSYLTRANSFERASE"/>
    <property type="match status" value="1"/>
</dbReference>
<dbReference type="SUPFAM" id="SSF47648">
    <property type="entry name" value="Nucleoside phosphorylase/phosphoribosyltransferase N-terminal domain"/>
    <property type="match status" value="1"/>
</dbReference>
<dbReference type="Gene3D" id="1.20.970.10">
    <property type="entry name" value="Transferase, Pyrimidine Nucleoside Phosphorylase, Chain C"/>
    <property type="match status" value="1"/>
</dbReference>
<feature type="binding site" evidence="9">
    <location>
        <begin position="97"/>
        <end position="98"/>
    </location>
    <ligand>
        <name>5-phospho-alpha-D-ribose 1-diphosphate</name>
        <dbReference type="ChEBI" id="CHEBI:58017"/>
    </ligand>
</feature>
<feature type="binding site" evidence="9">
    <location>
        <position position="134"/>
    </location>
    <ligand>
        <name>5-phospho-alpha-D-ribose 1-diphosphate</name>
        <dbReference type="ChEBI" id="CHEBI:58017"/>
    </ligand>
</feature>
<comment type="caution">
    <text evidence="12">The sequence shown here is derived from an EMBL/GenBank/DDBJ whole genome shotgun (WGS) entry which is preliminary data.</text>
</comment>
<dbReference type="Pfam" id="PF02885">
    <property type="entry name" value="Glycos_trans_3N"/>
    <property type="match status" value="1"/>
</dbReference>
<name>A0AA41UB94_9HYPH</name>
<evidence type="ECO:0000256" key="5">
    <source>
        <dbReference type="ARBA" id="ARBA00022822"/>
    </source>
</evidence>
<dbReference type="GO" id="GO:0000287">
    <property type="term" value="F:magnesium ion binding"/>
    <property type="evidence" value="ECO:0007669"/>
    <property type="project" value="UniProtKB-UniRule"/>
</dbReference>
<keyword evidence="6 9" id="KW-0057">Aromatic amino acid biosynthesis</keyword>
<keyword evidence="13" id="KW-1185">Reference proteome</keyword>
<feature type="binding site" evidence="9">
    <location>
        <begin position="122"/>
        <end position="130"/>
    </location>
    <ligand>
        <name>5-phospho-alpha-D-ribose 1-diphosphate</name>
        <dbReference type="ChEBI" id="CHEBI:58017"/>
    </ligand>
</feature>
<dbReference type="Gene3D" id="3.40.1030.10">
    <property type="entry name" value="Nucleoside phosphorylase/phosphoribosyltransferase catalytic domain"/>
    <property type="match status" value="1"/>
</dbReference>
<keyword evidence="2 9" id="KW-0028">Amino-acid biosynthesis</keyword>
<dbReference type="InterPro" id="IPR035902">
    <property type="entry name" value="Nuc_phospho_transferase"/>
</dbReference>
<accession>A0AA41UB94</accession>
<comment type="caution">
    <text evidence="9">Lacks conserved residue(s) required for the propagation of feature annotation.</text>
</comment>
<dbReference type="Pfam" id="PF00591">
    <property type="entry name" value="Glycos_transf_3"/>
    <property type="match status" value="1"/>
</dbReference>
<dbReference type="InterPro" id="IPR005940">
    <property type="entry name" value="Anthranilate_Pribosyl_Tfrase"/>
</dbReference>
<dbReference type="GO" id="GO:0005829">
    <property type="term" value="C:cytosol"/>
    <property type="evidence" value="ECO:0007669"/>
    <property type="project" value="TreeGrafter"/>
</dbReference>
<dbReference type="NCBIfam" id="TIGR01245">
    <property type="entry name" value="trpD"/>
    <property type="match status" value="1"/>
</dbReference>
<feature type="binding site" evidence="9">
    <location>
        <position position="94"/>
    </location>
    <ligand>
        <name>5-phospho-alpha-D-ribose 1-diphosphate</name>
        <dbReference type="ChEBI" id="CHEBI:58017"/>
    </ligand>
</feature>
<keyword evidence="4 9" id="KW-0808">Transferase</keyword>
<dbReference type="Proteomes" id="UP001156140">
    <property type="component" value="Unassembled WGS sequence"/>
</dbReference>
<proteinExistence type="inferred from homology"/>
<keyword evidence="9" id="KW-0479">Metal-binding</keyword>
<dbReference type="RefSeq" id="WP_052016165.1">
    <property type="nucleotide sequence ID" value="NZ_JAKETQ010000001.1"/>
</dbReference>
<comment type="function">
    <text evidence="9">Catalyzes the transfer of the phosphoribosyl group of 5-phosphorylribose-1-pyrophosphate (PRPP) to anthranilate to yield N-(5'-phosphoribosyl)-anthranilate (PRA).</text>
</comment>
<gene>
    <name evidence="9 12" type="primary">trpD</name>
    <name evidence="12" type="ORF">ML536_08515</name>
</gene>
<feature type="binding site" evidence="9">
    <location>
        <position position="239"/>
    </location>
    <ligand>
        <name>Mg(2+)</name>
        <dbReference type="ChEBI" id="CHEBI:18420"/>
        <label>2</label>
    </ligand>
</feature>
<dbReference type="EC" id="2.4.2.18" evidence="9"/>
<feature type="binding site" evidence="9">
    <location>
        <position position="102"/>
    </location>
    <ligand>
        <name>5-phospho-alpha-D-ribose 1-diphosphate</name>
        <dbReference type="ChEBI" id="CHEBI:58017"/>
    </ligand>
</feature>
<sequence length="352" mass="36182">MSAVPPNRRTGDNVVDIKAALNKIAQGRDLSGEEMRSVISSIMSGEATASQIGAFLMGMRVKGETVTEIAAAVSILREKMIPVEAPEGAIDIVGTGGDGAGTLNISTASAFVVASAGVPVAKHGNRALSSKSGSAEAIQALGVKLDLTPEQIAQNIRETGLGFMFAPSHHPALKHVGPARVELGTRTMFNLLGPQANPAGVHRYLLGVYSEDWVEPVAAALLANRAVKAWVVHGSDGLDEITTTGPTSVAQIAGGSLTAFQISPEDVGLPVSTLAELKGGDPEANAVALRALLDGAHGPYRNIVLFNSAAAFLVADRVEDIREGIALAAHQIDTGAAKATLDKLIAVSNGQA</sequence>
<dbReference type="InterPro" id="IPR017459">
    <property type="entry name" value="Glycosyl_Trfase_fam3_N_dom"/>
</dbReference>
<feature type="binding site" evidence="9">
    <location>
        <position position="240"/>
    </location>
    <ligand>
        <name>Mg(2+)</name>
        <dbReference type="ChEBI" id="CHEBI:18420"/>
        <label>1</label>
    </ligand>
</feature>
<keyword evidence="9" id="KW-0460">Magnesium</keyword>
<comment type="subunit">
    <text evidence="9">Homodimer.</text>
</comment>
<keyword evidence="5 9" id="KW-0822">Tryptophan biosynthesis</keyword>
<feature type="binding site" evidence="9">
    <location>
        <position position="240"/>
    </location>
    <ligand>
        <name>Mg(2+)</name>
        <dbReference type="ChEBI" id="CHEBI:18420"/>
        <label>2</label>
    </ligand>
</feature>
<keyword evidence="3 9" id="KW-0328">Glycosyltransferase</keyword>
<dbReference type="AlphaFoldDB" id="A0AA41UB94"/>
<protein>
    <recommendedName>
        <fullName evidence="9">Anthranilate phosphoribosyltransferase</fullName>
        <ecNumber evidence="9">2.4.2.18</ecNumber>
    </recommendedName>
</protein>
<evidence type="ECO:0000256" key="2">
    <source>
        <dbReference type="ARBA" id="ARBA00022605"/>
    </source>
</evidence>
<dbReference type="InterPro" id="IPR000312">
    <property type="entry name" value="Glycosyl_Trfase_fam3"/>
</dbReference>
<comment type="catalytic activity">
    <reaction evidence="7 9">
        <text>N-(5-phospho-beta-D-ribosyl)anthranilate + diphosphate = 5-phospho-alpha-D-ribose 1-diphosphate + anthranilate</text>
        <dbReference type="Rhea" id="RHEA:11768"/>
        <dbReference type="ChEBI" id="CHEBI:16567"/>
        <dbReference type="ChEBI" id="CHEBI:18277"/>
        <dbReference type="ChEBI" id="CHEBI:33019"/>
        <dbReference type="ChEBI" id="CHEBI:58017"/>
        <dbReference type="EC" id="2.4.2.18"/>
    </reaction>
</comment>
<dbReference type="SUPFAM" id="SSF52418">
    <property type="entry name" value="Nucleoside phosphorylase/phosphoribosyltransferase catalytic domain"/>
    <property type="match status" value="1"/>
</dbReference>
<evidence type="ECO:0000256" key="6">
    <source>
        <dbReference type="ARBA" id="ARBA00023141"/>
    </source>
</evidence>
<feature type="binding site" evidence="9">
    <location>
        <position position="106"/>
    </location>
    <ligand>
        <name>Mg(2+)</name>
        <dbReference type="ChEBI" id="CHEBI:18420"/>
        <label>1</label>
    </ligand>
</feature>
<dbReference type="HAMAP" id="MF_00211">
    <property type="entry name" value="TrpD"/>
    <property type="match status" value="1"/>
</dbReference>
<dbReference type="EMBL" id="JALAZD010000001">
    <property type="protein sequence ID" value="MCI0126867.1"/>
    <property type="molecule type" value="Genomic_DNA"/>
</dbReference>
<organism evidence="12 13">
    <name type="scientific">Paradevosia shaoguanensis</name>
    <dbReference type="NCBI Taxonomy" id="1335043"/>
    <lineage>
        <taxon>Bacteria</taxon>
        <taxon>Pseudomonadati</taxon>
        <taxon>Pseudomonadota</taxon>
        <taxon>Alphaproteobacteria</taxon>
        <taxon>Hyphomicrobiales</taxon>
        <taxon>Devosiaceae</taxon>
        <taxon>Paradevosia</taxon>
    </lineage>
</organism>
<dbReference type="FunFam" id="3.40.1030.10:FF:000002">
    <property type="entry name" value="Anthranilate phosphoribosyltransferase"/>
    <property type="match status" value="1"/>
</dbReference>
<evidence type="ECO:0000256" key="3">
    <source>
        <dbReference type="ARBA" id="ARBA00022676"/>
    </source>
</evidence>
<feature type="domain" description="Glycosyl transferase family 3" evidence="10">
    <location>
        <begin position="89"/>
        <end position="337"/>
    </location>
</feature>
<comment type="similarity">
    <text evidence="9">Belongs to the anthranilate phosphoribosyltransferase family.</text>
</comment>
<evidence type="ECO:0000313" key="13">
    <source>
        <dbReference type="Proteomes" id="UP001156140"/>
    </source>
</evidence>
<comment type="cofactor">
    <cofactor evidence="9">
        <name>Mg(2+)</name>
        <dbReference type="ChEBI" id="CHEBI:18420"/>
    </cofactor>
    <text evidence="9">Binds 2 magnesium ions per monomer.</text>
</comment>
<evidence type="ECO:0000256" key="1">
    <source>
        <dbReference type="ARBA" id="ARBA00004907"/>
    </source>
</evidence>
<dbReference type="PANTHER" id="PTHR43285:SF2">
    <property type="entry name" value="ANTHRANILATE PHOSPHORIBOSYLTRANSFERASE"/>
    <property type="match status" value="1"/>
</dbReference>
<reference evidence="12" key="1">
    <citation type="submission" date="2022-03" db="EMBL/GenBank/DDBJ databases">
        <title>The complete genome sequence of a Methyloterrigena soli.</title>
        <authorList>
            <person name="Zi Z."/>
        </authorList>
    </citation>
    <scope>NUCLEOTIDE SEQUENCE</scope>
    <source>
        <strain evidence="12">M48</strain>
    </source>
</reference>
<evidence type="ECO:0000256" key="7">
    <source>
        <dbReference type="ARBA" id="ARBA00052328"/>
    </source>
</evidence>
<evidence type="ECO:0000256" key="8">
    <source>
        <dbReference type="ARBA" id="ARBA00061188"/>
    </source>
</evidence>
<feature type="binding site" evidence="9">
    <location>
        <position position="180"/>
    </location>
    <ligand>
        <name>anthranilate</name>
        <dbReference type="ChEBI" id="CHEBI:16567"/>
        <label>2</label>
    </ligand>
</feature>
<feature type="binding site" evidence="9">
    <location>
        <begin position="104"/>
        <end position="107"/>
    </location>
    <ligand>
        <name>5-phospho-alpha-D-ribose 1-diphosphate</name>
        <dbReference type="ChEBI" id="CHEBI:58017"/>
    </ligand>
</feature>
<evidence type="ECO:0000259" key="10">
    <source>
        <dbReference type="Pfam" id="PF00591"/>
    </source>
</evidence>
<feature type="binding site" evidence="9">
    <location>
        <position position="125"/>
    </location>
    <ligand>
        <name>anthranilate</name>
        <dbReference type="ChEBI" id="CHEBI:16567"/>
        <label>1</label>
    </ligand>
</feature>
<dbReference type="GO" id="GO:0004048">
    <property type="term" value="F:anthranilate phosphoribosyltransferase activity"/>
    <property type="evidence" value="ECO:0007669"/>
    <property type="project" value="UniProtKB-UniRule"/>
</dbReference>
<dbReference type="GO" id="GO:0000162">
    <property type="term" value="P:L-tryptophan biosynthetic process"/>
    <property type="evidence" value="ECO:0007669"/>
    <property type="project" value="UniProtKB-UniRule"/>
</dbReference>
<comment type="pathway">
    <text evidence="1 9">Amino-acid biosynthesis; L-tryptophan biosynthesis; L-tryptophan from chorismate: step 2/5.</text>
</comment>
<evidence type="ECO:0000256" key="9">
    <source>
        <dbReference type="HAMAP-Rule" id="MF_00211"/>
    </source>
</evidence>
<feature type="binding site" evidence="9">
    <location>
        <position position="94"/>
    </location>
    <ligand>
        <name>anthranilate</name>
        <dbReference type="ChEBI" id="CHEBI:16567"/>
        <label>1</label>
    </ligand>
</feature>